<dbReference type="PANTHER" id="PTHR40111">
    <property type="entry name" value="CEPHALOSPORIN-C DEACETYLASE"/>
    <property type="match status" value="1"/>
</dbReference>
<dbReference type="GO" id="GO:0052689">
    <property type="term" value="F:carboxylic ester hydrolase activity"/>
    <property type="evidence" value="ECO:0007669"/>
    <property type="project" value="TreeGrafter"/>
</dbReference>
<evidence type="ECO:0000256" key="1">
    <source>
        <dbReference type="PIRSR" id="PIRSR639069-1"/>
    </source>
</evidence>
<gene>
    <name evidence="4" type="ORF">CLV43_10286</name>
</gene>
<evidence type="ECO:0000256" key="2">
    <source>
        <dbReference type="PIRSR" id="PIRSR639069-2"/>
    </source>
</evidence>
<feature type="active site" description="Nucleophile" evidence="1">
    <location>
        <position position="186"/>
    </location>
</feature>
<dbReference type="Proteomes" id="UP000239494">
    <property type="component" value="Unassembled WGS sequence"/>
</dbReference>
<organism evidence="4 5">
    <name type="scientific">Umezawaea tangerina</name>
    <dbReference type="NCBI Taxonomy" id="84725"/>
    <lineage>
        <taxon>Bacteria</taxon>
        <taxon>Bacillati</taxon>
        <taxon>Actinomycetota</taxon>
        <taxon>Actinomycetes</taxon>
        <taxon>Pseudonocardiales</taxon>
        <taxon>Pseudonocardiaceae</taxon>
        <taxon>Umezawaea</taxon>
    </lineage>
</organism>
<evidence type="ECO:0000313" key="5">
    <source>
        <dbReference type="Proteomes" id="UP000239494"/>
    </source>
</evidence>
<dbReference type="EMBL" id="PVTF01000002">
    <property type="protein sequence ID" value="PRY44521.1"/>
    <property type="molecule type" value="Genomic_DNA"/>
</dbReference>
<protein>
    <submittedName>
        <fullName evidence="4">Cephalosporin-C deacetylase</fullName>
    </submittedName>
</protein>
<name>A0A2T0TFV6_9PSEU</name>
<dbReference type="Gene3D" id="3.40.50.1820">
    <property type="entry name" value="alpha/beta hydrolase"/>
    <property type="match status" value="1"/>
</dbReference>
<dbReference type="Pfam" id="PF05448">
    <property type="entry name" value="AXE1"/>
    <property type="match status" value="1"/>
</dbReference>
<feature type="active site" description="Charge relay system" evidence="1">
    <location>
        <position position="304"/>
    </location>
</feature>
<keyword evidence="5" id="KW-1185">Reference proteome</keyword>
<sequence length="325" mass="34794">MALFDLPLAELEKYRPTVRKPADFDHFWTSTLDDAARFEPLIAVDPITTGLALIHTWDIAFAGYAGHPIRAWYSRPAGTQGHPLPVVVEYPGYGRGRGLPVERLLWPSAGYAHLLVDTRGQGGQYGNGGDTPDPVGSAPSAPGFLTRGIGDPGTAYLRRLLTDAARAVDAALALPDVESAAVVGNSQGGGLAIAAAGLNNRVDALLASAPLLCQVERAIGITDAEPYNEIVRYLSVHRRSAERVLNSLSYFDGVHFAGRTTAPALFATGLRDTICPPSGVFAAFNALGTPLHRKEIAVYPYNHHEGGDAHHVVRQLSWMNDHLPV</sequence>
<dbReference type="OrthoDB" id="9770528at2"/>
<feature type="binding site" evidence="2">
    <location>
        <position position="93"/>
    </location>
    <ligand>
        <name>substrate</name>
    </ligand>
</feature>
<dbReference type="InterPro" id="IPR039069">
    <property type="entry name" value="CE7"/>
</dbReference>
<evidence type="ECO:0000313" key="4">
    <source>
        <dbReference type="EMBL" id="PRY44521.1"/>
    </source>
</evidence>
<dbReference type="AlphaFoldDB" id="A0A2T0TFV6"/>
<dbReference type="GO" id="GO:0005976">
    <property type="term" value="P:polysaccharide metabolic process"/>
    <property type="evidence" value="ECO:0007669"/>
    <property type="project" value="TreeGrafter"/>
</dbReference>
<dbReference type="InterPro" id="IPR029058">
    <property type="entry name" value="AB_hydrolase_fold"/>
</dbReference>
<reference evidence="4 5" key="1">
    <citation type="submission" date="2018-03" db="EMBL/GenBank/DDBJ databases">
        <title>Genomic Encyclopedia of Archaeal and Bacterial Type Strains, Phase II (KMG-II): from individual species to whole genera.</title>
        <authorList>
            <person name="Goeker M."/>
        </authorList>
    </citation>
    <scope>NUCLEOTIDE SEQUENCE [LARGE SCALE GENOMIC DNA]</scope>
    <source>
        <strain evidence="4 5">DSM 44720</strain>
    </source>
</reference>
<dbReference type="SUPFAM" id="SSF53474">
    <property type="entry name" value="alpha/beta-Hydrolases"/>
    <property type="match status" value="1"/>
</dbReference>
<feature type="domain" description="Acetyl xylan esterase" evidence="3">
    <location>
        <begin position="1"/>
        <end position="321"/>
    </location>
</feature>
<dbReference type="RefSeq" id="WP_106186141.1">
    <property type="nucleotide sequence ID" value="NZ_PVTF01000002.1"/>
</dbReference>
<evidence type="ECO:0000259" key="3">
    <source>
        <dbReference type="Pfam" id="PF05448"/>
    </source>
</evidence>
<proteinExistence type="predicted"/>
<feature type="active site" description="Charge relay system" evidence="1">
    <location>
        <position position="272"/>
    </location>
</feature>
<comment type="caution">
    <text evidence="4">The sequence shown here is derived from an EMBL/GenBank/DDBJ whole genome shotgun (WGS) entry which is preliminary data.</text>
</comment>
<dbReference type="InterPro" id="IPR008391">
    <property type="entry name" value="AXE1_dom"/>
</dbReference>
<dbReference type="PANTHER" id="PTHR40111:SF1">
    <property type="entry name" value="CEPHALOSPORIN-C DEACETYLASE"/>
    <property type="match status" value="1"/>
</dbReference>
<accession>A0A2T0TFV6</accession>